<evidence type="ECO:0000256" key="1">
    <source>
        <dbReference type="SAM" id="Phobius"/>
    </source>
</evidence>
<name>A0A2I1HKR3_9GLOM</name>
<gene>
    <name evidence="3" type="ORF">RhiirA4_482175</name>
</gene>
<accession>A0A2I1HKR3</accession>
<organism evidence="3 4">
    <name type="scientific">Rhizophagus irregularis</name>
    <dbReference type="NCBI Taxonomy" id="588596"/>
    <lineage>
        <taxon>Eukaryota</taxon>
        <taxon>Fungi</taxon>
        <taxon>Fungi incertae sedis</taxon>
        <taxon>Mucoromycota</taxon>
        <taxon>Glomeromycotina</taxon>
        <taxon>Glomeromycetes</taxon>
        <taxon>Glomerales</taxon>
        <taxon>Glomeraceae</taxon>
        <taxon>Rhizophagus</taxon>
    </lineage>
</organism>
<dbReference type="AlphaFoldDB" id="A0A2I1HKR3"/>
<feature type="transmembrane region" description="Helical" evidence="1">
    <location>
        <begin position="75"/>
        <end position="95"/>
    </location>
</feature>
<keyword evidence="2" id="KW-0732">Signal</keyword>
<keyword evidence="1" id="KW-0472">Membrane</keyword>
<keyword evidence="1" id="KW-1133">Transmembrane helix</keyword>
<evidence type="ECO:0000313" key="3">
    <source>
        <dbReference type="EMBL" id="PKY59430.1"/>
    </source>
</evidence>
<sequence length="96" mass="11189">MQSTVRQFSILIKMLTLSIIISQNFIQTPTTQINNPLLTKISHASHFDIPTFSQHAPEITDTQFTHKIFLNFISYYFYCSCIVYIVLYCIVVMSFK</sequence>
<comment type="caution">
    <text evidence="3">The sequence shown here is derived from an EMBL/GenBank/DDBJ whole genome shotgun (WGS) entry which is preliminary data.</text>
</comment>
<keyword evidence="4" id="KW-1185">Reference proteome</keyword>
<evidence type="ECO:0000256" key="2">
    <source>
        <dbReference type="SAM" id="SignalP"/>
    </source>
</evidence>
<feature type="chain" id="PRO_5014194815" evidence="2">
    <location>
        <begin position="23"/>
        <end position="96"/>
    </location>
</feature>
<protein>
    <submittedName>
        <fullName evidence="3">Uncharacterized protein</fullName>
    </submittedName>
</protein>
<reference evidence="3 4" key="1">
    <citation type="submission" date="2015-10" db="EMBL/GenBank/DDBJ databases">
        <title>Genome analyses suggest a sexual origin of heterokaryosis in a supposedly ancient asexual fungus.</title>
        <authorList>
            <person name="Ropars J."/>
            <person name="Sedzielewska K."/>
            <person name="Noel J."/>
            <person name="Charron P."/>
            <person name="Farinelli L."/>
            <person name="Marton T."/>
            <person name="Kruger M."/>
            <person name="Pelin A."/>
            <person name="Brachmann A."/>
            <person name="Corradi N."/>
        </authorList>
    </citation>
    <scope>NUCLEOTIDE SEQUENCE [LARGE SCALE GENOMIC DNA]</scope>
    <source>
        <strain evidence="3 4">A4</strain>
    </source>
</reference>
<proteinExistence type="predicted"/>
<feature type="signal peptide" evidence="2">
    <location>
        <begin position="1"/>
        <end position="22"/>
    </location>
</feature>
<dbReference type="Proteomes" id="UP000234323">
    <property type="component" value="Unassembled WGS sequence"/>
</dbReference>
<keyword evidence="1" id="KW-0812">Transmembrane</keyword>
<evidence type="ECO:0000313" key="4">
    <source>
        <dbReference type="Proteomes" id="UP000234323"/>
    </source>
</evidence>
<dbReference type="EMBL" id="LLXI01003561">
    <property type="protein sequence ID" value="PKY59430.1"/>
    <property type="molecule type" value="Genomic_DNA"/>
</dbReference>